<dbReference type="Proteomes" id="UP001283361">
    <property type="component" value="Unassembled WGS sequence"/>
</dbReference>
<keyword evidence="2" id="KW-1185">Reference proteome</keyword>
<dbReference type="AlphaFoldDB" id="A0AAE1A945"/>
<name>A0AAE1A945_9GAST</name>
<sequence length="103" mass="11492">MESHRIRSRLTSQRQQLRGLGVYLHSMGVTQDKVPTHESASAPERFRSISTLYGVTQDKVPTHESASAAARFAGETFTQEAREWGKLGAEKFPWLTASGVCWV</sequence>
<dbReference type="EMBL" id="JAWDGP010002430">
    <property type="protein sequence ID" value="KAK3783288.1"/>
    <property type="molecule type" value="Genomic_DNA"/>
</dbReference>
<evidence type="ECO:0000313" key="2">
    <source>
        <dbReference type="Proteomes" id="UP001283361"/>
    </source>
</evidence>
<evidence type="ECO:0000313" key="1">
    <source>
        <dbReference type="EMBL" id="KAK3783288.1"/>
    </source>
</evidence>
<organism evidence="1 2">
    <name type="scientific">Elysia crispata</name>
    <name type="common">lettuce slug</name>
    <dbReference type="NCBI Taxonomy" id="231223"/>
    <lineage>
        <taxon>Eukaryota</taxon>
        <taxon>Metazoa</taxon>
        <taxon>Spiralia</taxon>
        <taxon>Lophotrochozoa</taxon>
        <taxon>Mollusca</taxon>
        <taxon>Gastropoda</taxon>
        <taxon>Heterobranchia</taxon>
        <taxon>Euthyneura</taxon>
        <taxon>Panpulmonata</taxon>
        <taxon>Sacoglossa</taxon>
        <taxon>Placobranchoidea</taxon>
        <taxon>Plakobranchidae</taxon>
        <taxon>Elysia</taxon>
    </lineage>
</organism>
<gene>
    <name evidence="1" type="ORF">RRG08_046047</name>
</gene>
<proteinExistence type="predicted"/>
<accession>A0AAE1A945</accession>
<protein>
    <submittedName>
        <fullName evidence="1">Uncharacterized protein</fullName>
    </submittedName>
</protein>
<reference evidence="1" key="1">
    <citation type="journal article" date="2023" name="G3 (Bethesda)">
        <title>A reference genome for the long-term kleptoplast-retaining sea slug Elysia crispata morphotype clarki.</title>
        <authorList>
            <person name="Eastman K.E."/>
            <person name="Pendleton A.L."/>
            <person name="Shaikh M.A."/>
            <person name="Suttiyut T."/>
            <person name="Ogas R."/>
            <person name="Tomko P."/>
            <person name="Gavelis G."/>
            <person name="Widhalm J.R."/>
            <person name="Wisecaver J.H."/>
        </authorList>
    </citation>
    <scope>NUCLEOTIDE SEQUENCE</scope>
    <source>
        <strain evidence="1">ECLA1</strain>
    </source>
</reference>
<comment type="caution">
    <text evidence="1">The sequence shown here is derived from an EMBL/GenBank/DDBJ whole genome shotgun (WGS) entry which is preliminary data.</text>
</comment>